<comment type="similarity">
    <text evidence="1">Belongs to the ice-binding protein family.</text>
</comment>
<reference evidence="4" key="1">
    <citation type="submission" date="2012-11" db="EMBL/GenBank/DDBJ databases">
        <title>Functional properties of antifreeze proteins from Glaciozyma antarctica.</title>
        <authorList>
            <person name="Hashim N.H.F."/>
            <person name="Sulaiman S."/>
            <person name="Abu Bakar F.D."/>
            <person name="Rabu A."/>
            <person name="Kawahara H."/>
            <person name="Md Illias R."/>
            <person name="Najimudin N."/>
            <person name="Mahadi N.M."/>
            <person name="Abdul Murad A.M."/>
        </authorList>
    </citation>
    <scope>NUCLEOTIDE SEQUENCE</scope>
    <source>
        <strain evidence="4">AFP4</strain>
    </source>
</reference>
<dbReference type="AlphaFoldDB" id="M1JFL3"/>
<evidence type="ECO:0000256" key="1">
    <source>
        <dbReference type="ARBA" id="ARBA00005445"/>
    </source>
</evidence>
<dbReference type="SMR" id="M1JFL3"/>
<feature type="signal peptide" evidence="3">
    <location>
        <begin position="1"/>
        <end position="19"/>
    </location>
</feature>
<dbReference type="InterPro" id="IPR021884">
    <property type="entry name" value="Ice-bd_prot"/>
</dbReference>
<name>M1JFL3_9BASI</name>
<proteinExistence type="evidence at transcript level"/>
<evidence type="ECO:0000256" key="3">
    <source>
        <dbReference type="SAM" id="SignalP"/>
    </source>
</evidence>
<organism evidence="4">
    <name type="scientific">Glaciozyma antarctica</name>
    <dbReference type="NCBI Taxonomy" id="105987"/>
    <lineage>
        <taxon>Eukaryota</taxon>
        <taxon>Fungi</taxon>
        <taxon>Dikarya</taxon>
        <taxon>Basidiomycota</taxon>
        <taxon>Pucciniomycotina</taxon>
        <taxon>Microbotryomycetes</taxon>
        <taxon>Kriegeriales</taxon>
        <taxon>Camptobasidiaceae</taxon>
        <taxon>Glaciozyma</taxon>
    </lineage>
</organism>
<sequence length="260" mass="27065">MSSSLVSLLVVGLAAFANAAPRDLTVDLGVAENFAVLASAGISSVRDCKISGDIGVSPAALSYITGFSTSFGSSTAAAQSPYVKGAVYAADMSNPTPAYLTAAVSNMETAYVQAARFVNPDETELNDGDLSGLTLAPGLYKWGTSVYMPTDLVFNGTAEDTWVLQVAGTLRMAADVRIVLTSGAKATNIVWQVADAVTFGARSHFEGIVLAATGVTLQTEASMFGRILAQTEVALQKATVVAPFVPEPEVVTKRSVVRWL</sequence>
<evidence type="ECO:0000256" key="2">
    <source>
        <dbReference type="ARBA" id="ARBA00022729"/>
    </source>
</evidence>
<dbReference type="Pfam" id="PF11999">
    <property type="entry name" value="Ice_binding"/>
    <property type="match status" value="1"/>
</dbReference>
<protein>
    <submittedName>
        <fullName evidence="4">Antifreeze protein</fullName>
    </submittedName>
</protein>
<evidence type="ECO:0000313" key="4">
    <source>
        <dbReference type="EMBL" id="AGE93833.1"/>
    </source>
</evidence>
<feature type="chain" id="PRO_5004015129" evidence="3">
    <location>
        <begin position="20"/>
        <end position="260"/>
    </location>
</feature>
<dbReference type="EMBL" id="KC243141">
    <property type="protein sequence ID" value="AGE93833.1"/>
    <property type="molecule type" value="mRNA"/>
</dbReference>
<accession>M1JFL3</accession>
<keyword evidence="2 3" id="KW-0732">Signal</keyword>